<evidence type="ECO:0000259" key="8">
    <source>
        <dbReference type="PROSITE" id="PS50055"/>
    </source>
</evidence>
<dbReference type="PROSITE" id="PS00383">
    <property type="entry name" value="TYR_PHOSPHATASE_1"/>
    <property type="match status" value="1"/>
</dbReference>
<keyword evidence="2" id="KW-0378">Hydrolase</keyword>
<dbReference type="InterPro" id="IPR016130">
    <property type="entry name" value="Tyr_Pase_AS"/>
</dbReference>
<dbReference type="RefSeq" id="XP_053536152.1">
    <property type="nucleotide sequence ID" value="XM_053680177.1"/>
</dbReference>
<dbReference type="SUPFAM" id="SSF52799">
    <property type="entry name" value="(Phosphotyrosine protein) phosphatases II"/>
    <property type="match status" value="1"/>
</dbReference>
<dbReference type="Proteomes" id="UP000221080">
    <property type="component" value="Chromosome 5"/>
</dbReference>
<feature type="compositionally biased region" description="Polar residues" evidence="7">
    <location>
        <begin position="430"/>
        <end position="446"/>
    </location>
</feature>
<comment type="function">
    <text evidence="5">Tyrosine-protein phosphatase targeted to sites of actin polymerization in response of varied extracellular stimuli. Has tyrosine phosphatase activity towards various tyrosyl phosphorylated substrates.</text>
</comment>
<keyword evidence="10" id="KW-1185">Reference proteome</keyword>
<dbReference type="RefSeq" id="XP_053536151.1">
    <property type="nucleotide sequence ID" value="XM_053680176.1"/>
</dbReference>
<evidence type="ECO:0000313" key="12">
    <source>
        <dbReference type="RefSeq" id="XP_053536152.1"/>
    </source>
</evidence>
<accession>A0A9F7R9V0</accession>
<dbReference type="PROSITE" id="PS50056">
    <property type="entry name" value="TYR_PHOSPHATASE_2"/>
    <property type="match status" value="1"/>
</dbReference>
<dbReference type="InterPro" id="IPR029021">
    <property type="entry name" value="Prot-tyrosine_phosphatase-like"/>
</dbReference>
<evidence type="ECO:0000256" key="7">
    <source>
        <dbReference type="SAM" id="MobiDB-lite"/>
    </source>
</evidence>
<dbReference type="PANTHER" id="PTHR19134:SF557">
    <property type="entry name" value="RECEPTOR-TYPE TYROSINE-PROTEIN PHOSPHATASE ETA-LIKE-RELATED"/>
    <property type="match status" value="1"/>
</dbReference>
<keyword evidence="11 12" id="KW-0675">Receptor</keyword>
<reference evidence="10" key="1">
    <citation type="journal article" date="2016" name="Nat. Commun.">
        <title>The channel catfish genome sequence provides insights into the evolution of scale formation in teleosts.</title>
        <authorList>
            <person name="Liu Z."/>
            <person name="Liu S."/>
            <person name="Yao J."/>
            <person name="Bao L."/>
            <person name="Zhang J."/>
            <person name="Li Y."/>
            <person name="Jiang C."/>
            <person name="Sun L."/>
            <person name="Wang R."/>
            <person name="Zhang Y."/>
            <person name="Zhou T."/>
            <person name="Zeng Q."/>
            <person name="Fu Q."/>
            <person name="Gao S."/>
            <person name="Li N."/>
            <person name="Koren S."/>
            <person name="Jiang Y."/>
            <person name="Zimin A."/>
            <person name="Xu P."/>
            <person name="Phillippy A.M."/>
            <person name="Geng X."/>
            <person name="Song L."/>
            <person name="Sun F."/>
            <person name="Li C."/>
            <person name="Wang X."/>
            <person name="Chen A."/>
            <person name="Jin Y."/>
            <person name="Yuan Z."/>
            <person name="Yang Y."/>
            <person name="Tan S."/>
            <person name="Peatman E."/>
            <person name="Lu J."/>
            <person name="Qin Z."/>
            <person name="Dunham R."/>
            <person name="Li Z."/>
            <person name="Sonstegard T."/>
            <person name="Feng J."/>
            <person name="Danzmann R.G."/>
            <person name="Schroeder S."/>
            <person name="Scheffler B."/>
            <person name="Duke M.V."/>
            <person name="Ballard L."/>
            <person name="Kucuktas H."/>
            <person name="Kaltenboeck L."/>
            <person name="Liu H."/>
            <person name="Armbruster J."/>
            <person name="Xie Y."/>
            <person name="Kirby M.L."/>
            <person name="Tian Y."/>
            <person name="Flanagan M.E."/>
            <person name="Mu W."/>
            <person name="Waldbieser G.C."/>
        </authorList>
    </citation>
    <scope>NUCLEOTIDE SEQUENCE [LARGE SCALE GENOMIC DNA]</scope>
    <source>
        <strain evidence="10">SDA103</strain>
    </source>
</reference>
<dbReference type="Pfam" id="PF00102">
    <property type="entry name" value="Y_phosphatase"/>
    <property type="match status" value="1"/>
</dbReference>
<dbReference type="GeneID" id="108265758"/>
<organism evidence="10 12">
    <name type="scientific">Ictalurus punctatus</name>
    <name type="common">Channel catfish</name>
    <name type="synonym">Silurus punctatus</name>
    <dbReference type="NCBI Taxonomy" id="7998"/>
    <lineage>
        <taxon>Eukaryota</taxon>
        <taxon>Metazoa</taxon>
        <taxon>Chordata</taxon>
        <taxon>Craniata</taxon>
        <taxon>Vertebrata</taxon>
        <taxon>Euteleostomi</taxon>
        <taxon>Actinopterygii</taxon>
        <taxon>Neopterygii</taxon>
        <taxon>Teleostei</taxon>
        <taxon>Ostariophysi</taxon>
        <taxon>Siluriformes</taxon>
        <taxon>Ictaluridae</taxon>
        <taxon>Ictalurus</taxon>
    </lineage>
</organism>
<dbReference type="EC" id="3.1.3.48" evidence="1"/>
<evidence type="ECO:0000259" key="9">
    <source>
        <dbReference type="PROSITE" id="PS50056"/>
    </source>
</evidence>
<evidence type="ECO:0000256" key="5">
    <source>
        <dbReference type="ARBA" id="ARBA00058215"/>
    </source>
</evidence>
<proteinExistence type="predicted"/>
<dbReference type="PROSITE" id="PS50055">
    <property type="entry name" value="TYR_PHOSPHATASE_PTP"/>
    <property type="match status" value="1"/>
</dbReference>
<evidence type="ECO:0000256" key="4">
    <source>
        <dbReference type="ARBA" id="ARBA00051722"/>
    </source>
</evidence>
<dbReference type="OrthoDB" id="8609993at2759"/>
<gene>
    <name evidence="11 12 13" type="primary">LOC108265758</name>
</gene>
<sequence length="480" mass="55054">MTASRRFLYEEINRLQYSGVILAHSSKHIVFKSCSVGFQSGDGLGHSNALIFFSLQPIESFLCCMLWIVVLLEVHPHLIFIILVDGSRFFSGIFWIRTYPRAHILQKFHAHCQSLAANGNAGYQREFEELCDNAKEFSCRAGELDANKNKNRYPFILPYDHCRVKLSLLESQPHSDYINASYVPGGCTEHDFICTQAPLPSTMADFWRMVWEQNVQVIIMMTALKESDKVLCNQYWPPERGTGCYGALQVTTMSRHHGPYCYITTIHLRQHGSPTDRHITHYYYPGWPDQGVPKDHTSLSNFTEHVRKLLDDIPRLGPTVVHCSAGIGRSGTFVAILWLMQLCARGIPPDVHLAVRDLRRHRVLMVQNVEQYILVHQCLLHWLAGNTERPKTRNTVVHFQAAQPQTDRQSRRERKKQRRNSGHTHRPESTHSSLQVSHTPQPQHTAWQSLRDSLHAFNPGKLLQRIMPPSSQLTNSQTQL</sequence>
<dbReference type="InterPro" id="IPR003595">
    <property type="entry name" value="Tyr_Pase_cat"/>
</dbReference>
<dbReference type="SMART" id="SM00404">
    <property type="entry name" value="PTPc_motif"/>
    <property type="match status" value="1"/>
</dbReference>
<feature type="domain" description="Tyrosine-protein phosphatase" evidence="8">
    <location>
        <begin position="123"/>
        <end position="382"/>
    </location>
</feature>
<dbReference type="InterPro" id="IPR050348">
    <property type="entry name" value="Protein-Tyr_Phosphatase"/>
</dbReference>
<protein>
    <recommendedName>
        <fullName evidence="6">Tyrosine-protein phosphatase non-receptor type 20</fullName>
        <ecNumber evidence="1">3.1.3.48</ecNumber>
    </recommendedName>
</protein>
<dbReference type="Gene3D" id="3.90.190.10">
    <property type="entry name" value="Protein tyrosine phosphatase superfamily"/>
    <property type="match status" value="1"/>
</dbReference>
<dbReference type="PANTHER" id="PTHR19134">
    <property type="entry name" value="RECEPTOR-TYPE TYROSINE-PROTEIN PHOSPHATASE"/>
    <property type="match status" value="1"/>
</dbReference>
<comment type="catalytic activity">
    <reaction evidence="4">
        <text>O-phospho-L-tyrosyl-[protein] + H2O = L-tyrosyl-[protein] + phosphate</text>
        <dbReference type="Rhea" id="RHEA:10684"/>
        <dbReference type="Rhea" id="RHEA-COMP:10136"/>
        <dbReference type="Rhea" id="RHEA-COMP:20101"/>
        <dbReference type="ChEBI" id="CHEBI:15377"/>
        <dbReference type="ChEBI" id="CHEBI:43474"/>
        <dbReference type="ChEBI" id="CHEBI:46858"/>
        <dbReference type="ChEBI" id="CHEBI:61978"/>
        <dbReference type="EC" id="3.1.3.48"/>
    </reaction>
</comment>
<feature type="domain" description="Tyrosine specific protein phosphatases" evidence="9">
    <location>
        <begin position="300"/>
        <end position="373"/>
    </location>
</feature>
<keyword evidence="3" id="KW-0904">Protein phosphatase</keyword>
<dbReference type="InterPro" id="IPR000242">
    <property type="entry name" value="PTP_cat"/>
</dbReference>
<dbReference type="InterPro" id="IPR000387">
    <property type="entry name" value="Tyr_Pase_dom"/>
</dbReference>
<dbReference type="PRINTS" id="PR00700">
    <property type="entry name" value="PRTYPHPHTASE"/>
</dbReference>
<evidence type="ECO:0000256" key="2">
    <source>
        <dbReference type="ARBA" id="ARBA00022801"/>
    </source>
</evidence>
<reference evidence="11 12" key="2">
    <citation type="submission" date="2025-04" db="UniProtKB">
        <authorList>
            <consortium name="RefSeq"/>
        </authorList>
    </citation>
    <scope>IDENTIFICATION</scope>
    <source>
        <tissue evidence="11 12">Blood</tissue>
    </source>
</reference>
<dbReference type="FunFam" id="3.90.190.10:FF:000102">
    <property type="entry name" value="Receptor-type tyrosine-protein phosphatase"/>
    <property type="match status" value="1"/>
</dbReference>
<evidence type="ECO:0000313" key="11">
    <source>
        <dbReference type="RefSeq" id="XP_053536151.1"/>
    </source>
</evidence>
<evidence type="ECO:0000313" key="10">
    <source>
        <dbReference type="Proteomes" id="UP000221080"/>
    </source>
</evidence>
<feature type="region of interest" description="Disordered" evidence="7">
    <location>
        <begin position="398"/>
        <end position="446"/>
    </location>
</feature>
<evidence type="ECO:0000256" key="6">
    <source>
        <dbReference type="ARBA" id="ARBA00072470"/>
    </source>
</evidence>
<dbReference type="RefSeq" id="XP_053536153.1">
    <property type="nucleotide sequence ID" value="XM_053680178.1"/>
</dbReference>
<dbReference type="AlphaFoldDB" id="A0A9F7R9V0"/>
<feature type="compositionally biased region" description="Basic residues" evidence="7">
    <location>
        <begin position="411"/>
        <end position="424"/>
    </location>
</feature>
<dbReference type="GO" id="GO:0004725">
    <property type="term" value="F:protein tyrosine phosphatase activity"/>
    <property type="evidence" value="ECO:0007669"/>
    <property type="project" value="UniProtKB-EC"/>
</dbReference>
<evidence type="ECO:0000313" key="13">
    <source>
        <dbReference type="RefSeq" id="XP_053536153.1"/>
    </source>
</evidence>
<evidence type="ECO:0000256" key="3">
    <source>
        <dbReference type="ARBA" id="ARBA00022912"/>
    </source>
</evidence>
<name>A0A9F7R9V0_ICTPU</name>
<evidence type="ECO:0000256" key="1">
    <source>
        <dbReference type="ARBA" id="ARBA00013064"/>
    </source>
</evidence>
<dbReference type="SMART" id="SM00194">
    <property type="entry name" value="PTPc"/>
    <property type="match status" value="1"/>
</dbReference>
<feature type="compositionally biased region" description="Polar residues" evidence="7">
    <location>
        <begin position="398"/>
        <end position="407"/>
    </location>
</feature>